<dbReference type="SUPFAM" id="SSF55785">
    <property type="entry name" value="PYP-like sensor domain (PAS domain)"/>
    <property type="match status" value="1"/>
</dbReference>
<proteinExistence type="predicted"/>
<dbReference type="InterPro" id="IPR012312">
    <property type="entry name" value="Hemerythrin-like"/>
</dbReference>
<dbReference type="PANTHER" id="PTHR39966:SF3">
    <property type="entry name" value="DUF438 DOMAIN-CONTAINING PROTEIN"/>
    <property type="match status" value="1"/>
</dbReference>
<feature type="domain" description="Hemerythrin-like" evidence="2">
    <location>
        <begin position="101"/>
        <end position="225"/>
    </location>
</feature>
<dbReference type="InterPro" id="IPR007380">
    <property type="entry name" value="DUF438"/>
</dbReference>
<feature type="coiled-coil region" evidence="1">
    <location>
        <begin position="103"/>
        <end position="130"/>
    </location>
</feature>
<dbReference type="Pfam" id="PF04282">
    <property type="entry name" value="DUF438"/>
    <property type="match status" value="1"/>
</dbReference>
<dbReference type="Pfam" id="PF01814">
    <property type="entry name" value="Hemerythrin"/>
    <property type="match status" value="1"/>
</dbReference>
<dbReference type="InterPro" id="IPR035965">
    <property type="entry name" value="PAS-like_dom_sf"/>
</dbReference>
<sequence length="414" mass="47048">MMSENLNNSKDRKNELGRIIRVLNEAEDHYAAQKEIKRDFKKLLETLSPEEIAEAEQALITEGVPVDEVQKLCELHIDTFHDALKGASKRTGNGNEKISGHPVANYKAENKVLKTKISGLKKSLKKLRRNSDFKGVNEAVESLSKIEIHYARKENQLFPFLEGVGFSGPSNVMWGKHDEIRDLFRAIRKSSETANVQECISAGKELIPKLKRMIFMEEKILFPTALRKLPESVWSEIRKGETEIGFAWIKPGNLWAPELLAHSKTQDFISGVGSGTETGEDLIDLSIGKLSAAQIDLMLKNLPIDITYVDENDNVRYFSQGKERIFPRSPGIIGRSVQNCHPPKSVHIVQKIVEDFKARKRDMAEFWIQMGEKFIHIRYFPLFDSDTYKGVLEVSQEISGIRALEGEKRLLDEE</sequence>
<keyword evidence="1" id="KW-0175">Coiled coil</keyword>
<feature type="domain" description="DUF438" evidence="3">
    <location>
        <begin position="19"/>
        <end position="85"/>
    </location>
</feature>
<comment type="caution">
    <text evidence="4">The sequence shown here is derived from an EMBL/GenBank/DDBJ whole genome shotgun (WGS) entry which is preliminary data.</text>
</comment>
<reference evidence="4 5" key="1">
    <citation type="submission" date="2022-12" db="EMBL/GenBank/DDBJ databases">
        <title>Metagenome assembled genome from gulf of manar.</title>
        <authorList>
            <person name="Kohli P."/>
            <person name="Pk S."/>
            <person name="Venkata Ramana C."/>
            <person name="Sasikala C."/>
        </authorList>
    </citation>
    <scope>NUCLEOTIDE SEQUENCE [LARGE SCALE GENOMIC DNA]</scope>
    <source>
        <strain evidence="4">JB008</strain>
    </source>
</reference>
<protein>
    <submittedName>
        <fullName evidence="4">DUF438 domain-containing protein</fullName>
    </submittedName>
</protein>
<evidence type="ECO:0000259" key="3">
    <source>
        <dbReference type="Pfam" id="PF04282"/>
    </source>
</evidence>
<dbReference type="Gene3D" id="1.20.120.520">
    <property type="entry name" value="nmb1532 protein domain like"/>
    <property type="match status" value="1"/>
</dbReference>
<dbReference type="EMBL" id="JAQQAL010000021">
    <property type="protein sequence ID" value="MDC7226988.1"/>
    <property type="molecule type" value="Genomic_DNA"/>
</dbReference>
<accession>A0AAJ1IFR3</accession>
<dbReference type="Proteomes" id="UP001221217">
    <property type="component" value="Unassembled WGS sequence"/>
</dbReference>
<dbReference type="Pfam" id="PF13596">
    <property type="entry name" value="PAS_10"/>
    <property type="match status" value="1"/>
</dbReference>
<evidence type="ECO:0000256" key="1">
    <source>
        <dbReference type="SAM" id="Coils"/>
    </source>
</evidence>
<organism evidence="4 5">
    <name type="scientific">Candidatus Thalassospirochaeta sargassi</name>
    <dbReference type="NCBI Taxonomy" id="3119039"/>
    <lineage>
        <taxon>Bacteria</taxon>
        <taxon>Pseudomonadati</taxon>
        <taxon>Spirochaetota</taxon>
        <taxon>Spirochaetia</taxon>
        <taxon>Spirochaetales</taxon>
        <taxon>Spirochaetaceae</taxon>
        <taxon>Candidatus Thalassospirochaeta</taxon>
    </lineage>
</organism>
<dbReference type="Gene3D" id="3.30.450.20">
    <property type="entry name" value="PAS domain"/>
    <property type="match status" value="1"/>
</dbReference>
<gene>
    <name evidence="4" type="ORF">PQJ61_09515</name>
</gene>
<evidence type="ECO:0000313" key="5">
    <source>
        <dbReference type="Proteomes" id="UP001221217"/>
    </source>
</evidence>
<evidence type="ECO:0000313" key="4">
    <source>
        <dbReference type="EMBL" id="MDC7226988.1"/>
    </source>
</evidence>
<dbReference type="GO" id="GO:0005886">
    <property type="term" value="C:plasma membrane"/>
    <property type="evidence" value="ECO:0007669"/>
    <property type="project" value="TreeGrafter"/>
</dbReference>
<evidence type="ECO:0000259" key="2">
    <source>
        <dbReference type="Pfam" id="PF01814"/>
    </source>
</evidence>
<dbReference type="PANTHER" id="PTHR39966">
    <property type="entry name" value="BLL2471 PROTEIN-RELATED"/>
    <property type="match status" value="1"/>
</dbReference>
<name>A0AAJ1IFR3_9SPIO</name>
<dbReference type="AlphaFoldDB" id="A0AAJ1IFR3"/>